<dbReference type="GO" id="GO:0005524">
    <property type="term" value="F:ATP binding"/>
    <property type="evidence" value="ECO:0007669"/>
    <property type="project" value="UniProtKB-KW"/>
</dbReference>
<dbReference type="InParanoid" id="A0A2G5E4U8"/>
<proteinExistence type="inferred from homology"/>
<feature type="region of interest" description="Disordered" evidence="2">
    <location>
        <begin position="113"/>
        <end position="171"/>
    </location>
</feature>
<dbReference type="SUPFAM" id="SSF52540">
    <property type="entry name" value="P-loop containing nucleoside triphosphate hydrolases"/>
    <property type="match status" value="2"/>
</dbReference>
<keyword evidence="1" id="KW-0347">Helicase</keyword>
<dbReference type="Gene3D" id="3.40.50.300">
    <property type="entry name" value="P-loop containing nucleotide triphosphate hydrolases"/>
    <property type="match status" value="1"/>
</dbReference>
<comment type="catalytic activity">
    <reaction evidence="1">
        <text>ATP + H2O = ADP + phosphate + H(+)</text>
        <dbReference type="Rhea" id="RHEA:13065"/>
        <dbReference type="ChEBI" id="CHEBI:15377"/>
        <dbReference type="ChEBI" id="CHEBI:15378"/>
        <dbReference type="ChEBI" id="CHEBI:30616"/>
        <dbReference type="ChEBI" id="CHEBI:43474"/>
        <dbReference type="ChEBI" id="CHEBI:456216"/>
        <dbReference type="EC" id="5.6.2.3"/>
    </reaction>
</comment>
<dbReference type="PANTHER" id="PTHR10492">
    <property type="match status" value="1"/>
</dbReference>
<feature type="compositionally biased region" description="Polar residues" evidence="2">
    <location>
        <begin position="207"/>
        <end position="227"/>
    </location>
</feature>
<dbReference type="Proteomes" id="UP000230069">
    <property type="component" value="Unassembled WGS sequence"/>
</dbReference>
<dbReference type="GO" id="GO:0006310">
    <property type="term" value="P:DNA recombination"/>
    <property type="evidence" value="ECO:0007669"/>
    <property type="project" value="UniProtKB-KW"/>
</dbReference>
<dbReference type="PANTHER" id="PTHR10492:SF57">
    <property type="entry name" value="ATP-DEPENDENT DNA HELICASE"/>
    <property type="match status" value="1"/>
</dbReference>
<keyword evidence="6" id="KW-1185">Reference proteome</keyword>
<dbReference type="STRING" id="218851.A0A2G5E4U8"/>
<evidence type="ECO:0000313" key="5">
    <source>
        <dbReference type="EMBL" id="PIA50587.1"/>
    </source>
</evidence>
<dbReference type="InterPro" id="IPR027417">
    <property type="entry name" value="P-loop_NTPase"/>
</dbReference>
<feature type="domain" description="Helitron helicase-like" evidence="4">
    <location>
        <begin position="655"/>
        <end position="835"/>
    </location>
</feature>
<dbReference type="GO" id="GO:0006281">
    <property type="term" value="P:DNA repair"/>
    <property type="evidence" value="ECO:0007669"/>
    <property type="project" value="UniProtKB-KW"/>
</dbReference>
<comment type="similarity">
    <text evidence="1">Belongs to the helicase family.</text>
</comment>
<dbReference type="EC" id="5.6.2.3" evidence="1"/>
<accession>A0A2G5E4U8</accession>
<keyword evidence="1" id="KW-0234">DNA repair</keyword>
<feature type="domain" description="DNA helicase Pif1-like DEAD-box helicase" evidence="3">
    <location>
        <begin position="1284"/>
        <end position="1488"/>
    </location>
</feature>
<keyword evidence="1" id="KW-0227">DNA damage</keyword>
<feature type="region of interest" description="Disordered" evidence="2">
    <location>
        <begin position="183"/>
        <end position="240"/>
    </location>
</feature>
<gene>
    <name evidence="5" type="ORF">AQUCO_01200052v1</name>
</gene>
<organism evidence="5 6">
    <name type="scientific">Aquilegia coerulea</name>
    <name type="common">Rocky mountain columbine</name>
    <dbReference type="NCBI Taxonomy" id="218851"/>
    <lineage>
        <taxon>Eukaryota</taxon>
        <taxon>Viridiplantae</taxon>
        <taxon>Streptophyta</taxon>
        <taxon>Embryophyta</taxon>
        <taxon>Tracheophyta</taxon>
        <taxon>Spermatophyta</taxon>
        <taxon>Magnoliopsida</taxon>
        <taxon>Ranunculales</taxon>
        <taxon>Ranunculaceae</taxon>
        <taxon>Thalictroideae</taxon>
        <taxon>Aquilegia</taxon>
    </lineage>
</organism>
<dbReference type="GO" id="GO:0000723">
    <property type="term" value="P:telomere maintenance"/>
    <property type="evidence" value="ECO:0007669"/>
    <property type="project" value="InterPro"/>
</dbReference>
<dbReference type="InterPro" id="IPR010285">
    <property type="entry name" value="DNA_helicase_pif1-like_DEAD"/>
</dbReference>
<keyword evidence="1" id="KW-0067">ATP-binding</keyword>
<keyword evidence="1" id="KW-0378">Hydrolase</keyword>
<evidence type="ECO:0000259" key="3">
    <source>
        <dbReference type="Pfam" id="PF05970"/>
    </source>
</evidence>
<dbReference type="InterPro" id="IPR025476">
    <property type="entry name" value="Helitron_helicase-like"/>
</dbReference>
<sequence length="1558" mass="178873">MSSFIVLHEDSDVLFNKKYVERMNTGKENSSNNRCSGVRITVEQETIAEDNIVSLSKAQIAQRRRRITLSIMISTHLLIPKINNETPTKSVARETSEGNNIVLLSNYQIAQRKRRENERSGQNIPLSNITQCDKEDVLPTVSNNNDGTLPEIIETDKEDVPLTVSNNNDATLPEIIETEQCMQEENLEGLSRQQTSQRKRRERERSVGNSREQNTTPNKEWNANTPLDKTHTISQRLRRKKEKQKENEIFFLYSMDGIVDGVSQAVEHVVDGGSQAGNQLLEETKGKQPIVEVITYFYGSSSTGDSSREYNVIKRCPMKERTNMEENDSTTNVHPVSDSHYDTILEDEIHIPIDQVENIPKERHYLGKMDVICPSCSAYHWLDEQLTKSTKKKSFFGMCCLQGKIKLPLLTPLPSAIKLLYEGRNSLARSFRKDIRSYNAANAFSSLGVSMDKRILKGRGPTSFTIHGQLSHQIGSLLPESDKSPSYSQLYIYDPHIALDCRQKRNLHLNPAILKIIQETLLESNELCKIYKGAYDVLKSANSNGGESIPIRLAYTPTTDPRRYNLPTSEDIAVIIPGDGTEPTSKRDIILHLKNNNLERISECHPLYLPSHYVLLFPTGDLGWSTDMKHWDVKNERYFTVTGKEKKNRLTQLQYFCYRLFERTTEYSALFRAGLLFQQFIVDAWASYEQNRLYWIRTHQADLRCDVYSGLTDIVTNGHNPNDIGKKFILPSTHLGSPRHMYEIYQDSMAITRYYKHPDIFMTVTANPKWPEIQNELKPGQAALDRPDLVARVFELKRKPIMHEIENRGLFGRVVAKVYTIEFQKRGLPHMHALLFLHPEDKIRTTDQVDRIVCAEFPDPIKHPALFETIKKCMVHGPCGIRNMESVCMENKVCRSRYPRENVNDTRIDVDGYPIYRRRKTGKSYHVRGHLVDNKDVVPYNPHLSEMFDCHINVEICASVRAVKYINKYIYKGHDRTTMVVGAEDDEIQQYLDARYVGPTEAAWRLYGFRIHEELPCVTRLALHLKGMHVCVFNPNDTPEQVKEKAENQKSSLTAYFDWYRKNPTTKAYTYQEFPEHFRWCKDNKKWTPRVTSTFSIGRMYFANPNSGERFYLRLLLTVVKGPSSFESLYSVDGIEHKTYREVCIARGLLEDDNEWDKCLEEAVIMKTGHQVRRLFCLILTECNPSRPEILWEKNALKICDDLPYQLKTKFGIQDPSDSDVCDYGLFLMNDYLLESGKTLSDFPYMPLPCKAWNEVVTNRLITEHQNFVYQGLYEKAQEKVARFNTEQLNAYTEITNSVRNDSGQVFFLSGPAGTGKTFVYNTVADTLRSEGHIVIMVASSGIASLLLTGGRTAHSTFKIPFEVLDDSVCSVTKQTIHAELFKRAKLIIWDEVPMQHRFCVEAVDRTLRDIREINEPFGGVTVVLGGDFKQTFPVITKGTRQEIVRACLTKSHLWSGVRLLTLVKNMRLNSNDTENVKFADYLIEIGTNPKEDVELPSEIKRCKSTMDPLFKVYPNLNVEEVATETYLQERSILSARNDDVATLNELAINHFPGELHE</sequence>
<name>A0A2G5E4U8_AQUCA</name>
<evidence type="ECO:0000256" key="2">
    <source>
        <dbReference type="SAM" id="MobiDB-lite"/>
    </source>
</evidence>
<dbReference type="Pfam" id="PF14214">
    <property type="entry name" value="Helitron_like_N"/>
    <property type="match status" value="1"/>
</dbReference>
<keyword evidence="1" id="KW-0547">Nucleotide-binding</keyword>
<reference evidence="5 6" key="1">
    <citation type="submission" date="2017-09" db="EMBL/GenBank/DDBJ databases">
        <title>WGS assembly of Aquilegia coerulea Goldsmith.</title>
        <authorList>
            <person name="Hodges S."/>
            <person name="Kramer E."/>
            <person name="Nordborg M."/>
            <person name="Tomkins J."/>
            <person name="Borevitz J."/>
            <person name="Derieg N."/>
            <person name="Yan J."/>
            <person name="Mihaltcheva S."/>
            <person name="Hayes R.D."/>
            <person name="Rokhsar D."/>
        </authorList>
    </citation>
    <scope>NUCLEOTIDE SEQUENCE [LARGE SCALE GENOMIC DNA]</scope>
    <source>
        <strain evidence="6">cv. Goldsmith</strain>
    </source>
</reference>
<evidence type="ECO:0000313" key="6">
    <source>
        <dbReference type="Proteomes" id="UP000230069"/>
    </source>
</evidence>
<keyword evidence="1" id="KW-0233">DNA recombination</keyword>
<dbReference type="GO" id="GO:0016887">
    <property type="term" value="F:ATP hydrolysis activity"/>
    <property type="evidence" value="ECO:0007669"/>
    <property type="project" value="RHEA"/>
</dbReference>
<dbReference type="EMBL" id="KZ305029">
    <property type="protein sequence ID" value="PIA50587.1"/>
    <property type="molecule type" value="Genomic_DNA"/>
</dbReference>
<feature type="compositionally biased region" description="Polar residues" evidence="2">
    <location>
        <begin position="120"/>
        <end position="131"/>
    </location>
</feature>
<comment type="cofactor">
    <cofactor evidence="1">
        <name>Mg(2+)</name>
        <dbReference type="ChEBI" id="CHEBI:18420"/>
    </cofactor>
</comment>
<dbReference type="Pfam" id="PF05970">
    <property type="entry name" value="PIF1"/>
    <property type="match status" value="1"/>
</dbReference>
<evidence type="ECO:0000256" key="1">
    <source>
        <dbReference type="RuleBase" id="RU363044"/>
    </source>
</evidence>
<dbReference type="GO" id="GO:0043139">
    <property type="term" value="F:5'-3' DNA helicase activity"/>
    <property type="evidence" value="ECO:0007669"/>
    <property type="project" value="UniProtKB-EC"/>
</dbReference>
<protein>
    <recommendedName>
        <fullName evidence="1">ATP-dependent DNA helicase</fullName>
        <ecNumber evidence="1">5.6.2.3</ecNumber>
    </recommendedName>
</protein>
<evidence type="ECO:0000259" key="4">
    <source>
        <dbReference type="Pfam" id="PF14214"/>
    </source>
</evidence>